<evidence type="ECO:0000256" key="1">
    <source>
        <dbReference type="SAM" id="MobiDB-lite"/>
    </source>
</evidence>
<proteinExistence type="predicted"/>
<evidence type="ECO:0000313" key="3">
    <source>
        <dbReference type="Proteomes" id="UP000735302"/>
    </source>
</evidence>
<comment type="caution">
    <text evidence="2">The sequence shown here is derived from an EMBL/GenBank/DDBJ whole genome shotgun (WGS) entry which is preliminary data.</text>
</comment>
<gene>
    <name evidence="2" type="ORF">PoB_003919300</name>
</gene>
<feature type="region of interest" description="Disordered" evidence="1">
    <location>
        <begin position="1"/>
        <end position="33"/>
    </location>
</feature>
<evidence type="ECO:0000313" key="2">
    <source>
        <dbReference type="EMBL" id="GFO12688.1"/>
    </source>
</evidence>
<reference evidence="2 3" key="1">
    <citation type="journal article" date="2021" name="Elife">
        <title>Chloroplast acquisition without the gene transfer in kleptoplastic sea slugs, Plakobranchus ocellatus.</title>
        <authorList>
            <person name="Maeda T."/>
            <person name="Takahashi S."/>
            <person name="Yoshida T."/>
            <person name="Shimamura S."/>
            <person name="Takaki Y."/>
            <person name="Nagai Y."/>
            <person name="Toyoda A."/>
            <person name="Suzuki Y."/>
            <person name="Arimoto A."/>
            <person name="Ishii H."/>
            <person name="Satoh N."/>
            <person name="Nishiyama T."/>
            <person name="Hasebe M."/>
            <person name="Maruyama T."/>
            <person name="Minagawa J."/>
            <person name="Obokata J."/>
            <person name="Shigenobu S."/>
        </authorList>
    </citation>
    <scope>NUCLEOTIDE SEQUENCE [LARGE SCALE GENOMIC DNA]</scope>
</reference>
<name>A0AAV4B1S3_9GAST</name>
<accession>A0AAV4B1S3</accession>
<sequence>MIKVKRESTTSYRGACNQHRHSPGSSDHSRREIQVDVHVPDHVTEIIMLSPQFLHYATSRNWGDEFTAERGRSRSSDNRDNDVTLWVAWMN</sequence>
<keyword evidence="3" id="KW-1185">Reference proteome</keyword>
<protein>
    <submittedName>
        <fullName evidence="2">Uncharacterized protein</fullName>
    </submittedName>
</protein>
<dbReference type="Proteomes" id="UP000735302">
    <property type="component" value="Unassembled WGS sequence"/>
</dbReference>
<dbReference type="EMBL" id="BLXT01004445">
    <property type="protein sequence ID" value="GFO12688.1"/>
    <property type="molecule type" value="Genomic_DNA"/>
</dbReference>
<organism evidence="2 3">
    <name type="scientific">Plakobranchus ocellatus</name>
    <dbReference type="NCBI Taxonomy" id="259542"/>
    <lineage>
        <taxon>Eukaryota</taxon>
        <taxon>Metazoa</taxon>
        <taxon>Spiralia</taxon>
        <taxon>Lophotrochozoa</taxon>
        <taxon>Mollusca</taxon>
        <taxon>Gastropoda</taxon>
        <taxon>Heterobranchia</taxon>
        <taxon>Euthyneura</taxon>
        <taxon>Panpulmonata</taxon>
        <taxon>Sacoglossa</taxon>
        <taxon>Placobranchoidea</taxon>
        <taxon>Plakobranchidae</taxon>
        <taxon>Plakobranchus</taxon>
    </lineage>
</organism>
<dbReference type="AlphaFoldDB" id="A0AAV4B1S3"/>